<dbReference type="CDD" id="cd00096">
    <property type="entry name" value="Ig"/>
    <property type="match status" value="13"/>
</dbReference>
<dbReference type="CDD" id="cd00054">
    <property type="entry name" value="EGF_CA"/>
    <property type="match status" value="7"/>
</dbReference>
<evidence type="ECO:0000256" key="2">
    <source>
        <dbReference type="ARBA" id="ARBA00004498"/>
    </source>
</evidence>
<dbReference type="FunFam" id="2.10.25.10:FF:000352">
    <property type="entry name" value="Hemicentin 1"/>
    <property type="match status" value="1"/>
</dbReference>
<feature type="domain" description="Ig-like" evidence="17">
    <location>
        <begin position="1362"/>
        <end position="1438"/>
    </location>
</feature>
<keyword evidence="5 14" id="KW-0245">EGF-like domain</keyword>
<keyword evidence="12" id="KW-0325">Glycoprotein</keyword>
<evidence type="ECO:0000313" key="20">
    <source>
        <dbReference type="Proteomes" id="UP000031443"/>
    </source>
</evidence>
<feature type="domain" description="Ig-like" evidence="17">
    <location>
        <begin position="990"/>
        <end position="1074"/>
    </location>
</feature>
<dbReference type="InterPro" id="IPR007110">
    <property type="entry name" value="Ig-like_dom"/>
</dbReference>
<evidence type="ECO:0000256" key="6">
    <source>
        <dbReference type="ARBA" id="ARBA00022606"/>
    </source>
</evidence>
<dbReference type="PROSITE" id="PS50835">
    <property type="entry name" value="IG_LIKE"/>
    <property type="match status" value="40"/>
</dbReference>
<keyword evidence="13" id="KW-0393">Immunoglobulin domain</keyword>
<dbReference type="Gene3D" id="2.10.25.10">
    <property type="entry name" value="Laminin"/>
    <property type="match status" value="7"/>
</dbReference>
<feature type="region of interest" description="Disordered" evidence="15">
    <location>
        <begin position="1"/>
        <end position="20"/>
    </location>
</feature>
<evidence type="ECO:0000256" key="10">
    <source>
        <dbReference type="ARBA" id="ARBA00023136"/>
    </source>
</evidence>
<dbReference type="Pfam" id="PF07679">
    <property type="entry name" value="I-set"/>
    <property type="match status" value="27"/>
</dbReference>
<evidence type="ECO:0000256" key="9">
    <source>
        <dbReference type="ARBA" id="ARBA00022837"/>
    </source>
</evidence>
<keyword evidence="3" id="KW-0964">Secreted</keyword>
<dbReference type="FunFam" id="2.60.40.10:FF:000032">
    <property type="entry name" value="palladin isoform X1"/>
    <property type="match status" value="5"/>
</dbReference>
<dbReference type="SMART" id="SM00406">
    <property type="entry name" value="IGv"/>
    <property type="match status" value="15"/>
</dbReference>
<dbReference type="PANTHER" id="PTHR45080">
    <property type="entry name" value="CONTACTIN 5"/>
    <property type="match status" value="1"/>
</dbReference>
<dbReference type="InterPro" id="IPR009030">
    <property type="entry name" value="Growth_fac_rcpt_cys_sf"/>
</dbReference>
<dbReference type="FunFam" id="2.10.25.10:FF:000008">
    <property type="entry name" value="Signal peptide, CUB domain, EGF-like 2"/>
    <property type="match status" value="1"/>
</dbReference>
<reference evidence="20" key="1">
    <citation type="journal article" date="2013" name="Nat. Genet.">
        <title>The draft genomes of soft-shell turtle and green sea turtle yield insights into the development and evolution of the turtle-specific body plan.</title>
        <authorList>
            <person name="Wang Z."/>
            <person name="Pascual-Anaya J."/>
            <person name="Zadissa A."/>
            <person name="Li W."/>
            <person name="Niimura Y."/>
            <person name="Huang Z."/>
            <person name="Li C."/>
            <person name="White S."/>
            <person name="Xiong Z."/>
            <person name="Fang D."/>
            <person name="Wang B."/>
            <person name="Ming Y."/>
            <person name="Chen Y."/>
            <person name="Zheng Y."/>
            <person name="Kuraku S."/>
            <person name="Pignatelli M."/>
            <person name="Herrero J."/>
            <person name="Beal K."/>
            <person name="Nozawa M."/>
            <person name="Li Q."/>
            <person name="Wang J."/>
            <person name="Zhang H."/>
            <person name="Yu L."/>
            <person name="Shigenobu S."/>
            <person name="Wang J."/>
            <person name="Liu J."/>
            <person name="Flicek P."/>
            <person name="Searle S."/>
            <person name="Wang J."/>
            <person name="Kuratani S."/>
            <person name="Yin Y."/>
            <person name="Aken B."/>
            <person name="Zhang G."/>
            <person name="Irie N."/>
        </authorList>
    </citation>
    <scope>NUCLEOTIDE SEQUENCE [LARGE SCALE GENOMIC DNA]</scope>
</reference>
<dbReference type="InterPro" id="IPR036465">
    <property type="entry name" value="vWFA_dom_sf"/>
</dbReference>
<dbReference type="PANTHER" id="PTHR45080:SF28">
    <property type="entry name" value="HEMICENTIN-2"/>
    <property type="match status" value="1"/>
</dbReference>
<feature type="domain" description="Ig-like" evidence="17">
    <location>
        <begin position="4110"/>
        <end position="4191"/>
    </location>
</feature>
<dbReference type="PROSITE" id="PS00010">
    <property type="entry name" value="ASX_HYDROXYL"/>
    <property type="match status" value="3"/>
</dbReference>
<feature type="domain" description="Ig-like" evidence="17">
    <location>
        <begin position="3838"/>
        <end position="3924"/>
    </location>
</feature>
<sequence length="5083" mass="544914">MLGTGLDTAREGRSSSLHSEVKDGTWREDLVCNTRFEETPLGRERTVTLCQKQPLTQEHGGERACREVISMHALQMAPEDLPLLAFVGPLACLWTQTLEGSIARKSRLGEPTSDSGGVTLAFVFDVTGSMYDDLVQVMDGASRILERTLSRSTKVISNYALIPFHDPEVGPATLTADPEEFQRELRGLYVQGGGDCPEMSVGAIQLAVEVSHPGSFIYVFSDARAKDYKRKQDLLQLLQHKQSQVVFVLTGDCGDRSHPGYRVYEEIAATSSGQIFHLDKQQVKEVLKWVEEAIQASKVHLLSTDHEQGGEHTWLVPFDPSLKEVTISVSGPAPEIEVRDPAGKILQKGRGLEEHLNILNSAKVLTVKPHRPGVWSVKIQSSGRHSVRITGVSAIRFRASFSHQPTFDLNHPRERPVHGLPVSVLINCTGLEPPGHLKGVELYDSSGRPLVSLPTRPFSNDSSSQLWVGPQFQAPMGSFLLKVTGEDPDGHPLQRVSGVAYTSVVPGLPKVNMPSKIQAYHNQSLLISCSAQSEIPFQLKLSRGGEMLGKDQLFTDSGTSSWEIPVVSGSDEGFYECTAVSKAGAARARGYLSVTKPPPYLVPPRNITALPGQGVIMSCPVSGDVAYNLTWSRDGKVLQLDEGWVRVLRNLSLEIVSVQLDDGGRYECTASNSHGTANASIWLFVQEAPRVRVAASSQSFTRGGEVRLNCTALGHPVPRISWKRWDRALEKDGRFLIDAQGTLIIKEAVPEDAGNYSCFAASRIGWDEQTVILQYTGEYICEAISEAGVSFDGILLEVGSAPRFVELPQDVSMEMGKNISLARHVKGHPLPRISGSRQDGKAFTAQPGLLSNSSLLESDEVFVESVSLDDQAVCVCEAQNVFGKTQAEAKLMATGHVAPEIAVGAPVIRAHEGQPVSLPCIILAGKPLPDRRWLKDGQPVTLGSHHSVRTDGSFHIDQAFREDAGKYTCVVTNAIGSRRQNVTLAIHVPPSIQPGPALYSTNEGVAVTLPCNASGVPFPTVTWTKELEPLSSRSPHYHIPSDGSLLIPLPSAGDSGVYVCTATSPGGSASREIQLFVNTKPRISRNRSRESTGPIRIFAVVGQEMTLPCEVQGSPSPLVVWTQETRPLPLTTARYSILPSGSLRLAEPRVTDNGLYTCTAVNPAGNSSLSYRLEVQVPPRVQPGPKVLKVLVGHTLDLPCVAHGDPVPKLRWSKDGSPLRVGDQDFLEGPDGTINILDMRVSDSGRYRCLAASSAGEDTIEFVVEVLEPPYLDDSADVLLERVLHENVTLPCLAKGVPKPAVLWLKNSAELLGSLPGSSVLDEGSLVISSVLPSDSGDYTCLATNEAGSVQRRTKLVVYAPPELRGDGSRRNVSILAGQPLTLDCDVSGIPAPTVTWYKDGQLLTGSGSLLFLSGAQSIRVHKVRKEDAGSYTCKAVNRVGEAQRLFHVLVLVSPVVYGVGSPHDLSVLVGSEVELQCRTTGVPPPQVEWMKDGQPLALMDTRIQFLEQRQVLRIQGSQLRDQGKYQCLAFNQAGQQTKTFQLHVYTPPTILGSSERAEVVGLFNRPVGLRCEARGSPAPSITWFKNKRPIVSSARTAYTDGGRGLQLSQAQVSDAGLYACRATNVAGVAEKAVRLEVYVPPDIDGDSPGGRTVEAVMGQPLALECSASGQPPPALSWLKDGLLLARSNGTQILGGGTVLRIERVLEGSGGTYTCLASSPAGERAIQYSVIVRAPPQLIIGEGEGHVIAIVNDSLRIPCHATGFPAPRVQWLKNGGELDGVVMPEDGRMLWIPRVRLRDGGLYACEAGSEAGGARAEVQVSVQERPSVRFVGGEDLSVAFRHSVAVQCLATGVPAPSLSWWKDGIALQATGSLLQIEKVDVVDEGVYSCVATNPAGEGRRDVRLKVLVPPNIEPGEVNQTVPENFPASFECLASGMPTPNVSWYKGPQLLSASPGLVLSGDGRRLQIKRAQVSDAGSYRCVASSVVGSSELHYSLQVTVPPQITYGPSLVTALLSEEVELACEAAGIPAPTLVWLKDGNPVSSTVPGGLQILSGGRVLSLASAHLSDAGTYSCVAISAVGEDRWDAVLRVQVPPNDLGEELNISVIINRSVTLECQHHAAPSPVLRWLKDGHPLPQDPGARLSADGAVLQIEHAQARDAGRYTCEVSSRLGRAEKRYNLHVWVIPFFCPMQFPPRSPAALSVMEGQSVSLSCECSGIPFPTLTWEKDGTPLAMEPGRPERISAGGRLLYIGKVQTADEGTYTCECSNAAGSSRREHRLEVDVLPVIKGSGEAPKKISVAKAGEITLECEAGGSPQPTVTWMKDGQPVVNGEALLLKDQGWKLHIQRAQVTHAGRYTCLAANAVGQVERTFDLAVHVPPELVRGAGSVTSVTVSLHGALTLICEASGVPPPSVSWSWENSPIIPGEHTRLLSGGWILRLTRMRAQDRGLYSCIASNAAGEARKDFSVEVLVPPSIENAGEEDRVQVPEGQSVSWSCIATGNPKPEITWLKDGSPLLSRDAYHISPDGFVLQINQTTLSSAGRYSCVASNAVADKTKHYLLSVLVSPTFPGASHEGATDDVTVVINNPVSLPCEALAYPSPTITWLKDEVPFQASTNVRLLPGGRGLQILNAQEEDAGRYTCIVTNELGEAVKSYEVRVLVPPWIAKDHALGEFAVKEVKTKVNSTLTLECESWAVPKPTIQWYKDGQLLEGDGHLQVLSEGQLLQIRPARVSDSGHYTCIATNPVGEDDKDFSVHIQGEQGNPSTAFQLHYQEEDQDGKVTEHLAVTVNSPASLYCDTNAIPPPKLTWYKDGEPLPTAEGVLVLLGGRILQIPAVRANDAGRYTCQAANEAGEDWLHYELLVLSAPVIQGNTEELVEEVTVIANSTAHMKCDVTGDPAPAITWLHNDLPFTTSPRHQVLEDGRLLQVASVQVTDTGSYVCVAENQEGSTEKRFALIVLGSQILQIPRVQISTGGKYTCVALNAAGRDEKLFLLRVYVPPTITQPLGGQKEGVMVRAGETAVFQCEADALPEPVVTWYKNGHQLALGNGARTLLRGQRLEIENAQVSDKGLYSCKVTTVAGEAEQTFTLTVQAPPTIENPHQETVYGAMGSLLILTCKAAGVPPPAVSWLKDGALLESSVEQGVVSRGGQLQISRLQPFHAGQYTCLAQSLEAEARKEFVVSVQAVPRILSAGIPSEHSILEGTGVKLECEAEGQPAPEVTWLKDGRPLELHAAPRHRLSPDGSSLLLKGLRVSDSGAYTCLAQNRAGEDTKLHMLNVLAPPTIEQGANDSAVITSAPLGLVTMECQARGSPPLQISWLRDGLPLPLSHRDSDTGIYTCVASSPAGVAERSFILQIQVPPALEPSESSETVTAVTDSAVTFTCAASGSPLPTLTWLKDGEPLILQNNLVPNGPGTRLYLGSVQPADSGVYSCVAGNEAGEVSKHFHLSVMEPPHIEDLAQPTEVAAAIGAPLELLCTTVGVPAPSVTWEKDGRLLARPGIVARNGSSLRIESVRADDAGLYTCLAANPAGEDAKSFWVKTQGPGPLMCPSFWISEVEGGSPANVRGSSETRSVTALAGGQLSLECPAAADPPPSIEWHRGGSLLQEDAHVRFLAQGRFLQIQPMGVPDGGEYSCTASHALGRTSLHFHVEIQTAPVIKPGSLAVSATVNESALLPCESEGRPTPQLTWRKDGLLLLPAGNPRLELLSDGSLRIDPVQVQDMGHYLCVASSPAGSDRRGLDLRVLVLPAIAPGPSNLTLTAHSPASLACEATGLPKPHVTWKKNGHLLNVDLPQSPYRLLSSGSLLLASPSLQDTAQFECIVTNPAGEARRLLAVAVHVPPTIADDHTDFTATRMSPAVLTCYASGVPAPAVSWSKDGAQLGNRGSGYRVLPTGALEISRALPIHAGSYTCTARNAAGVAHKHLLLTVQESPVVKPLPSMVQVRVNAGVVLPCEASGIPRPVVTWQKEGISIPAGAGFKVLPNGHLHLSRASEEDAGVYLCVAQNPSGTALGKTRLIVQVPPVIEASRPELSIREGLQVLLPCAARGVPEPRLTWSKDGVPLPGTEGKFTLLPSGELMVKDSQSGDAGTYTCTAENSAGKATLQLQLSVHVPPAFTEQPRDRTLNRGERLTLGCVAKGNPMPHLTWTVNNKLVRAGIWEQSGQSTLQREAVTKEDSGTYTCVAENGVGSVKAIAFVYVKEAPVLRGEVSAYQVEPLGGNALLNCEAHSDPAPVIHWNKNGLPLLGSPHLRQLQNGSLAIYGTVSDDAGRYKCVAENEVGTVEKVVTLALQSAPVFSVKPQDVAVSAGERAMLHCQATAEPAPTVEWTREEKPLQENHRVQILANSTLLISAVEERDVGLYECVARNLMGSSVVQAFLTMQGEPLRVRGSLIGIINDQEFGIASLNASVMEDPRSGTATIWSSIRNIPPAVGPLMRVLVTIIAPIYWSFAHQSGSTRNGFSLTSGVFRQESQVEFATGELLRITHVARGLDASGALLFDAVVNGFVPESIAEAAVLFQDFSERYVQTGAGQLHVESVQSYLQDGLPVQIRRNHSIEYNAALGRQPALVQHVQARAVTSSFNPASEELLFQLRSSLRAEASGEQCPQGFALGPQQLYCIDRNECAAAKSPCSHACHNSVGSFSCACPAGYALAPDGRECRDVDECAQGTHACRPEQQCANLAGAYRCLMHCRAGFRPAVDGVGCEDLDECAEGSHACRYNQICENTVGGHRCTCPRGYRRLNVAHLDECAEGSHACRYNQICENTVGGHRCTCPRGYRTQGTGRPCLDINECQRVPPPCAFQCRNLQGSYRCLCPPGEALRGDGKSCAGPEKAGGNVTLVSNRGTRLQWLRPSGRSPGGGYYTWFSFGQSGNALSPSSQAQCPSGFTRRNGLCTDLDECQVRNLCQHECRNTEGSYQCLCPAGYRLLPNGEACRDIDECAEGRIHCNPSQVCFNTRGGSQCLDTPCPTGYRRGSRPGVCFRRSPGGPFTLQYELLTLPFGIPAGHDVVQLTASSQGSLLQNRTVFTLLEQGPDSPFALRDERGRGVLSTLRPLHAAGVYRLKVQALAHGEQRARSVFLILISVSPYPY</sequence>
<evidence type="ECO:0000256" key="12">
    <source>
        <dbReference type="ARBA" id="ARBA00023180"/>
    </source>
</evidence>
<dbReference type="FunFam" id="2.60.40.10:FF:000503">
    <property type="entry name" value="Hemicentin 1"/>
    <property type="match status" value="2"/>
</dbReference>
<dbReference type="InterPro" id="IPR001881">
    <property type="entry name" value="EGF-like_Ca-bd_dom"/>
</dbReference>
<feature type="domain" description="Ig-like" evidence="17">
    <location>
        <begin position="2378"/>
        <end position="2467"/>
    </location>
</feature>
<feature type="domain" description="Ig-like" evidence="17">
    <location>
        <begin position="1179"/>
        <end position="1261"/>
    </location>
</feature>
<dbReference type="InterPro" id="IPR013106">
    <property type="entry name" value="Ig_V-set"/>
</dbReference>
<feature type="domain" description="Ig-like" evidence="17">
    <location>
        <begin position="1549"/>
        <end position="1637"/>
    </location>
</feature>
<feature type="domain" description="EGF-like" evidence="16">
    <location>
        <begin position="4615"/>
        <end position="4655"/>
    </location>
</feature>
<evidence type="ECO:0000256" key="4">
    <source>
        <dbReference type="ARBA" id="ARBA00022530"/>
    </source>
</evidence>
<feature type="domain" description="Ig-like" evidence="17">
    <location>
        <begin position="3451"/>
        <end position="3525"/>
    </location>
</feature>
<feature type="domain" description="Ig-like" evidence="17">
    <location>
        <begin position="1826"/>
        <end position="1905"/>
    </location>
</feature>
<evidence type="ECO:0000256" key="3">
    <source>
        <dbReference type="ARBA" id="ARBA00022525"/>
    </source>
</evidence>
<feature type="domain" description="Ig-like" evidence="17">
    <location>
        <begin position="3092"/>
        <end position="3180"/>
    </location>
</feature>
<evidence type="ECO:0000313" key="19">
    <source>
        <dbReference type="EMBL" id="EMP34679.1"/>
    </source>
</evidence>
<keyword evidence="10" id="KW-0472">Membrane</keyword>
<dbReference type="eggNOG" id="KOG1217">
    <property type="taxonomic scope" value="Eukaryota"/>
</dbReference>
<dbReference type="FunFam" id="2.10.25.10:FF:000385">
    <property type="entry name" value="Hemicentin 1"/>
    <property type="match status" value="1"/>
</dbReference>
<dbReference type="InterPro" id="IPR049883">
    <property type="entry name" value="NOTCH1_EGF-like"/>
</dbReference>
<evidence type="ECO:0000256" key="15">
    <source>
        <dbReference type="SAM" id="MobiDB-lite"/>
    </source>
</evidence>
<feature type="domain" description="Ig-like" evidence="17">
    <location>
        <begin position="3185"/>
        <end position="3275"/>
    </location>
</feature>
<dbReference type="SUPFAM" id="SSF48726">
    <property type="entry name" value="Immunoglobulin"/>
    <property type="match status" value="42"/>
</dbReference>
<proteinExistence type="predicted"/>
<evidence type="ECO:0000256" key="11">
    <source>
        <dbReference type="ARBA" id="ARBA00023157"/>
    </source>
</evidence>
<dbReference type="Gene3D" id="3.40.50.410">
    <property type="entry name" value="von Willebrand factor, type A domain"/>
    <property type="match status" value="1"/>
</dbReference>
<feature type="domain" description="Ig-like" evidence="17">
    <location>
        <begin position="598"/>
        <end position="680"/>
    </location>
</feature>
<feature type="domain" description="Ig-like" evidence="17">
    <location>
        <begin position="1270"/>
        <end position="1357"/>
    </location>
</feature>
<dbReference type="InterPro" id="IPR050958">
    <property type="entry name" value="Cell_Adh-Cytoskel_Orgn"/>
</dbReference>
<feature type="domain" description="Ig-like" evidence="17">
    <location>
        <begin position="1736"/>
        <end position="1821"/>
    </location>
</feature>
<dbReference type="FunFam" id="2.60.40.10:FF:000706">
    <property type="entry name" value="Hemicentin 1"/>
    <property type="match status" value="1"/>
</dbReference>
<feature type="domain" description="Ig-like" evidence="17">
    <location>
        <begin position="2284"/>
        <end position="2373"/>
    </location>
</feature>
<dbReference type="FunFam" id="2.60.40.10:FF:000130">
    <property type="entry name" value="Hemicentin 1"/>
    <property type="match status" value="11"/>
</dbReference>
<dbReference type="GO" id="GO:0005886">
    <property type="term" value="C:plasma membrane"/>
    <property type="evidence" value="ECO:0007669"/>
    <property type="project" value="TreeGrafter"/>
</dbReference>
<dbReference type="FunFam" id="2.10.25.10:FF:000210">
    <property type="entry name" value="Hemicentin 1"/>
    <property type="match status" value="2"/>
</dbReference>
<dbReference type="Pfam" id="PF25106">
    <property type="entry name" value="VWA_4"/>
    <property type="match status" value="1"/>
</dbReference>
<feature type="domain" description="EGF-like" evidence="16">
    <location>
        <begin position="4740"/>
        <end position="4775"/>
    </location>
</feature>
<dbReference type="FunFam" id="2.60.40.10:FF:000186">
    <property type="entry name" value="Hemicentin 1"/>
    <property type="match status" value="4"/>
</dbReference>
<feature type="domain" description="Ig-like" evidence="17">
    <location>
        <begin position="3358"/>
        <end position="3446"/>
    </location>
</feature>
<dbReference type="InterPro" id="IPR018097">
    <property type="entry name" value="EGF_Ca-bd_CS"/>
</dbReference>
<dbReference type="PROSITE" id="PS01187">
    <property type="entry name" value="EGF_CA"/>
    <property type="match status" value="1"/>
</dbReference>
<feature type="domain" description="Ig-like" evidence="17">
    <location>
        <begin position="2472"/>
        <end position="2560"/>
    </location>
</feature>
<evidence type="ECO:0000259" key="16">
    <source>
        <dbReference type="PROSITE" id="PS50026"/>
    </source>
</evidence>
<keyword evidence="6" id="KW-0716">Sensory transduction</keyword>
<dbReference type="Proteomes" id="UP000031443">
    <property type="component" value="Unassembled WGS sequence"/>
</dbReference>
<dbReference type="Gene3D" id="2.40.155.10">
    <property type="entry name" value="Green fluorescent protein"/>
    <property type="match status" value="1"/>
</dbReference>
<keyword evidence="4" id="KW-0272">Extracellular matrix</keyword>
<dbReference type="InterPro" id="IPR013098">
    <property type="entry name" value="Ig_I-set"/>
</dbReference>
<feature type="domain" description="Ig-like" evidence="17">
    <location>
        <begin position="3559"/>
        <end position="3650"/>
    </location>
</feature>
<feature type="domain" description="Ig-like" evidence="17">
    <location>
        <begin position="3745"/>
        <end position="3833"/>
    </location>
</feature>
<comment type="caution">
    <text evidence="14">Lacks conserved residue(s) required for the propagation of feature annotation.</text>
</comment>
<dbReference type="EMBL" id="KB532021">
    <property type="protein sequence ID" value="EMP34679.1"/>
    <property type="molecule type" value="Genomic_DNA"/>
</dbReference>
<evidence type="ECO:0000256" key="7">
    <source>
        <dbReference type="ARBA" id="ARBA00022729"/>
    </source>
</evidence>
<feature type="domain" description="Ig-like" evidence="17">
    <location>
        <begin position="2661"/>
        <end position="2752"/>
    </location>
</feature>
<feature type="domain" description="Ig-like" evidence="17">
    <location>
        <begin position="1081"/>
        <end position="1176"/>
    </location>
</feature>
<dbReference type="FunFam" id="2.60.40.10:FF:000285">
    <property type="entry name" value="Hemicentin 1"/>
    <property type="match status" value="4"/>
</dbReference>
<accession>M7BBY2</accession>
<organism evidence="19 20">
    <name type="scientific">Chelonia mydas</name>
    <name type="common">Green sea-turtle</name>
    <name type="synonym">Chelonia agassizi</name>
    <dbReference type="NCBI Taxonomy" id="8469"/>
    <lineage>
        <taxon>Eukaryota</taxon>
        <taxon>Metazoa</taxon>
        <taxon>Chordata</taxon>
        <taxon>Craniata</taxon>
        <taxon>Vertebrata</taxon>
        <taxon>Euteleostomi</taxon>
        <taxon>Archelosauria</taxon>
        <taxon>Testudinata</taxon>
        <taxon>Testudines</taxon>
        <taxon>Cryptodira</taxon>
        <taxon>Durocryptodira</taxon>
        <taxon>Americhelydia</taxon>
        <taxon>Chelonioidea</taxon>
        <taxon>Cheloniidae</taxon>
        <taxon>Chelonia</taxon>
    </lineage>
</organism>
<dbReference type="InterPro" id="IPR003599">
    <property type="entry name" value="Ig_sub"/>
</dbReference>
<feature type="domain" description="Ig-like" evidence="17">
    <location>
        <begin position="1642"/>
        <end position="1727"/>
    </location>
</feature>
<dbReference type="FunFam" id="2.60.40.10:FF:000004">
    <property type="entry name" value="DCC isoform 1"/>
    <property type="match status" value="1"/>
</dbReference>
<keyword evidence="20" id="KW-1185">Reference proteome</keyword>
<feature type="domain" description="Ig-like" evidence="17">
    <location>
        <begin position="1455"/>
        <end position="1542"/>
    </location>
</feature>
<dbReference type="InterPro" id="IPR056861">
    <property type="entry name" value="HMCN1-like_VWA"/>
</dbReference>
<evidence type="ECO:0000259" key="17">
    <source>
        <dbReference type="PROSITE" id="PS50835"/>
    </source>
</evidence>
<dbReference type="GO" id="GO:0007156">
    <property type="term" value="P:homophilic cell adhesion via plasma membrane adhesion molecules"/>
    <property type="evidence" value="ECO:0007669"/>
    <property type="project" value="TreeGrafter"/>
</dbReference>
<dbReference type="SMART" id="SM00682">
    <property type="entry name" value="G2F"/>
    <property type="match status" value="1"/>
</dbReference>
<dbReference type="PROSITE" id="PS01186">
    <property type="entry name" value="EGF_2"/>
    <property type="match status" value="1"/>
</dbReference>
<dbReference type="PROSITE" id="PS50993">
    <property type="entry name" value="NIDOGEN_G2"/>
    <property type="match status" value="1"/>
</dbReference>
<feature type="domain" description="Ig-like" evidence="17">
    <location>
        <begin position="689"/>
        <end position="774"/>
    </location>
</feature>
<evidence type="ECO:0000256" key="5">
    <source>
        <dbReference type="ARBA" id="ARBA00022536"/>
    </source>
</evidence>
<feature type="domain" description="Ig-like" evidence="17">
    <location>
        <begin position="3653"/>
        <end position="3738"/>
    </location>
</feature>
<feature type="domain" description="EGF-like" evidence="16">
    <location>
        <begin position="4890"/>
        <end position="4926"/>
    </location>
</feature>
<keyword evidence="11 14" id="KW-1015">Disulfide bond</keyword>
<feature type="domain" description="Ig-like" evidence="17">
    <location>
        <begin position="2185"/>
        <end position="2279"/>
    </location>
</feature>
<dbReference type="InterPro" id="IPR003598">
    <property type="entry name" value="Ig_sub2"/>
</dbReference>
<dbReference type="Gene3D" id="2.60.40.10">
    <property type="entry name" value="Immunoglobulins"/>
    <property type="match status" value="41"/>
</dbReference>
<dbReference type="InterPro" id="IPR000742">
    <property type="entry name" value="EGF"/>
</dbReference>
<feature type="domain" description="Ig-like" evidence="17">
    <location>
        <begin position="2001"/>
        <end position="2075"/>
    </location>
</feature>
<dbReference type="GO" id="GO:0005509">
    <property type="term" value="F:calcium ion binding"/>
    <property type="evidence" value="ECO:0007669"/>
    <property type="project" value="InterPro"/>
</dbReference>
<feature type="domain" description="Ig-like" evidence="17">
    <location>
        <begin position="3929"/>
        <end position="4015"/>
    </location>
</feature>
<evidence type="ECO:0000256" key="13">
    <source>
        <dbReference type="ARBA" id="ARBA00023319"/>
    </source>
</evidence>
<dbReference type="PROSITE" id="PS50026">
    <property type="entry name" value="EGF_3"/>
    <property type="match status" value="4"/>
</dbReference>
<dbReference type="FunFam" id="2.60.40.10:FF:001348">
    <property type="entry name" value="Hemicentin 2"/>
    <property type="match status" value="2"/>
</dbReference>
<dbReference type="InterPro" id="IPR056475">
    <property type="entry name" value="GBD_Hemicentin/VWA7"/>
</dbReference>
<feature type="compositionally biased region" description="Basic and acidic residues" evidence="15">
    <location>
        <begin position="8"/>
        <end position="20"/>
    </location>
</feature>
<keyword evidence="9" id="KW-0106">Calcium</keyword>
<dbReference type="InterPro" id="IPR013783">
    <property type="entry name" value="Ig-like_fold"/>
</dbReference>
<dbReference type="Pfam" id="PF23560">
    <property type="entry name" value="GBD_Hemicentin"/>
    <property type="match status" value="1"/>
</dbReference>
<comment type="subcellular location">
    <subcellularLocation>
        <location evidence="1">Membrane</location>
    </subcellularLocation>
    <subcellularLocation>
        <location evidence="2">Secreted</location>
        <location evidence="2">Extracellular space</location>
        <location evidence="2">Extracellular matrix</location>
    </subcellularLocation>
</comment>
<feature type="domain" description="Ig-like" evidence="17">
    <location>
        <begin position="1910"/>
        <end position="1998"/>
    </location>
</feature>
<dbReference type="SUPFAM" id="SSF54511">
    <property type="entry name" value="GFP-like"/>
    <property type="match status" value="1"/>
</dbReference>
<feature type="domain" description="Ig-like" evidence="17">
    <location>
        <begin position="4018"/>
        <end position="4105"/>
    </location>
</feature>
<feature type="domain" description="Ig-like" evidence="17">
    <location>
        <begin position="2565"/>
        <end position="2656"/>
    </location>
</feature>
<dbReference type="FunFam" id="3.40.50.410:FF:000032">
    <property type="entry name" value="Hemicentin 1"/>
    <property type="match status" value="1"/>
</dbReference>
<dbReference type="Pfam" id="PF07645">
    <property type="entry name" value="EGF_CA"/>
    <property type="match status" value="3"/>
</dbReference>
<feature type="domain" description="Ig-like" evidence="17">
    <location>
        <begin position="899"/>
        <end position="985"/>
    </location>
</feature>
<dbReference type="CDD" id="cd11304">
    <property type="entry name" value="Cadherin_repeat"/>
    <property type="match status" value="1"/>
</dbReference>
<dbReference type="InterPro" id="IPR026823">
    <property type="entry name" value="cEGF"/>
</dbReference>
<dbReference type="SMART" id="SM00179">
    <property type="entry name" value="EGF_CA"/>
    <property type="match status" value="7"/>
</dbReference>
<evidence type="ECO:0000256" key="1">
    <source>
        <dbReference type="ARBA" id="ARBA00004370"/>
    </source>
</evidence>
<feature type="disulfide bond" evidence="14">
    <location>
        <begin position="4894"/>
        <end position="4904"/>
    </location>
</feature>
<dbReference type="InterPro" id="IPR000152">
    <property type="entry name" value="EGF-type_Asp/Asn_hydroxyl_site"/>
</dbReference>
<feature type="domain" description="Nidogen G2 beta-barrel" evidence="18">
    <location>
        <begin position="4379"/>
        <end position="4601"/>
    </location>
</feature>
<gene>
    <name evidence="19" type="ORF">UY3_08256</name>
</gene>
<dbReference type="SMART" id="SM00409">
    <property type="entry name" value="IG"/>
    <property type="match status" value="40"/>
</dbReference>
<feature type="domain" description="EGF-like" evidence="16">
    <location>
        <begin position="4701"/>
        <end position="4739"/>
    </location>
</feature>
<dbReference type="Pfam" id="PF12662">
    <property type="entry name" value="cEGF"/>
    <property type="match status" value="2"/>
</dbReference>
<dbReference type="FunFam" id="2.10.25.10:FF:000010">
    <property type="entry name" value="Pro-epidermal growth factor"/>
    <property type="match status" value="1"/>
</dbReference>
<dbReference type="SUPFAM" id="SSF53300">
    <property type="entry name" value="vWA-like"/>
    <property type="match status" value="1"/>
</dbReference>
<evidence type="ECO:0000259" key="18">
    <source>
        <dbReference type="PROSITE" id="PS50993"/>
    </source>
</evidence>
<feature type="domain" description="Ig-like" evidence="17">
    <location>
        <begin position="2762"/>
        <end position="2848"/>
    </location>
</feature>
<evidence type="ECO:0000256" key="8">
    <source>
        <dbReference type="ARBA" id="ARBA00022737"/>
    </source>
</evidence>
<dbReference type="InterPro" id="IPR009017">
    <property type="entry name" value="GFP"/>
</dbReference>
<dbReference type="SUPFAM" id="SSF57184">
    <property type="entry name" value="Growth factor receptor domain"/>
    <property type="match status" value="3"/>
</dbReference>
<dbReference type="Pfam" id="PF13927">
    <property type="entry name" value="Ig_3"/>
    <property type="match status" value="12"/>
</dbReference>
<feature type="domain" description="Ig-like" evidence="17">
    <location>
        <begin position="2094"/>
        <end position="2180"/>
    </location>
</feature>
<dbReference type="SMART" id="SM00181">
    <property type="entry name" value="EGF"/>
    <property type="match status" value="7"/>
</dbReference>
<feature type="domain" description="Ig-like" evidence="17">
    <location>
        <begin position="3280"/>
        <end position="3353"/>
    </location>
</feature>
<dbReference type="SMART" id="SM00408">
    <property type="entry name" value="IGc2"/>
    <property type="match status" value="41"/>
</dbReference>
<feature type="domain" description="Ig-like" evidence="17">
    <location>
        <begin position="4199"/>
        <end position="4283"/>
    </location>
</feature>
<dbReference type="InterPro" id="IPR006605">
    <property type="entry name" value="G2_nidogen/fibulin_G2F"/>
</dbReference>
<evidence type="ECO:0000256" key="14">
    <source>
        <dbReference type="PROSITE-ProRule" id="PRU00076"/>
    </source>
</evidence>
<dbReference type="InterPro" id="IPR036179">
    <property type="entry name" value="Ig-like_dom_sf"/>
</dbReference>
<keyword evidence="8" id="KW-0677">Repeat</keyword>
<protein>
    <submittedName>
        <fullName evidence="19">Hemicentin-2</fullName>
    </submittedName>
</protein>
<dbReference type="Pfam" id="PF07474">
    <property type="entry name" value="G2F"/>
    <property type="match status" value="1"/>
</dbReference>
<feature type="domain" description="Ig-like" evidence="17">
    <location>
        <begin position="2998"/>
        <end position="3088"/>
    </location>
</feature>
<name>M7BBY2_CHEMY</name>
<feature type="domain" description="Ig-like" evidence="17">
    <location>
        <begin position="2865"/>
        <end position="2953"/>
    </location>
</feature>
<feature type="domain" description="Ig-like" evidence="17">
    <location>
        <begin position="4290"/>
        <end position="4375"/>
    </location>
</feature>
<dbReference type="CDD" id="cd00198">
    <property type="entry name" value="vWFA"/>
    <property type="match status" value="1"/>
</dbReference>
<feature type="domain" description="Ig-like" evidence="17">
    <location>
        <begin position="509"/>
        <end position="593"/>
    </location>
</feature>
<keyword evidence="7" id="KW-0732">Signal</keyword>
<dbReference type="eggNOG" id="KOG4475">
    <property type="taxonomic scope" value="Eukaryota"/>
</dbReference>